<feature type="region of interest" description="Disordered" evidence="1">
    <location>
        <begin position="272"/>
        <end position="309"/>
    </location>
</feature>
<dbReference type="Proteomes" id="UP000027265">
    <property type="component" value="Unassembled WGS sequence"/>
</dbReference>
<dbReference type="STRING" id="933084.A0A067PQ79"/>
<evidence type="ECO:0000313" key="2">
    <source>
        <dbReference type="EMBL" id="KDQ52481.1"/>
    </source>
</evidence>
<keyword evidence="3" id="KW-1185">Reference proteome</keyword>
<feature type="compositionally biased region" description="Low complexity" evidence="1">
    <location>
        <begin position="15"/>
        <end position="25"/>
    </location>
</feature>
<protein>
    <submittedName>
        <fullName evidence="2">Uncharacterized protein</fullName>
    </submittedName>
</protein>
<name>A0A067PQ79_9AGAM</name>
<dbReference type="PANTHER" id="PTHR38702:SF1">
    <property type="entry name" value="CALPONIN-HOMOLOGY (CH) DOMAIN-CONTAINING PROTEIN"/>
    <property type="match status" value="1"/>
</dbReference>
<dbReference type="InParanoid" id="A0A067PQ79"/>
<feature type="compositionally biased region" description="Basic and acidic residues" evidence="1">
    <location>
        <begin position="399"/>
        <end position="413"/>
    </location>
</feature>
<evidence type="ECO:0000313" key="3">
    <source>
        <dbReference type="Proteomes" id="UP000027265"/>
    </source>
</evidence>
<organism evidence="2 3">
    <name type="scientific">Jaapia argillacea MUCL 33604</name>
    <dbReference type="NCBI Taxonomy" id="933084"/>
    <lineage>
        <taxon>Eukaryota</taxon>
        <taxon>Fungi</taxon>
        <taxon>Dikarya</taxon>
        <taxon>Basidiomycota</taxon>
        <taxon>Agaricomycotina</taxon>
        <taxon>Agaricomycetes</taxon>
        <taxon>Agaricomycetidae</taxon>
        <taxon>Jaapiales</taxon>
        <taxon>Jaapiaceae</taxon>
        <taxon>Jaapia</taxon>
    </lineage>
</organism>
<gene>
    <name evidence="2" type="ORF">JAAARDRAFT_184027</name>
</gene>
<feature type="region of interest" description="Disordered" evidence="1">
    <location>
        <begin position="221"/>
        <end position="243"/>
    </location>
</feature>
<feature type="region of interest" description="Disordered" evidence="1">
    <location>
        <begin position="1"/>
        <end position="59"/>
    </location>
</feature>
<reference evidence="3" key="1">
    <citation type="journal article" date="2014" name="Proc. Natl. Acad. Sci. U.S.A.">
        <title>Extensive sampling of basidiomycete genomes demonstrates inadequacy of the white-rot/brown-rot paradigm for wood decay fungi.</title>
        <authorList>
            <person name="Riley R."/>
            <person name="Salamov A.A."/>
            <person name="Brown D.W."/>
            <person name="Nagy L.G."/>
            <person name="Floudas D."/>
            <person name="Held B.W."/>
            <person name="Levasseur A."/>
            <person name="Lombard V."/>
            <person name="Morin E."/>
            <person name="Otillar R."/>
            <person name="Lindquist E.A."/>
            <person name="Sun H."/>
            <person name="LaButti K.M."/>
            <person name="Schmutz J."/>
            <person name="Jabbour D."/>
            <person name="Luo H."/>
            <person name="Baker S.E."/>
            <person name="Pisabarro A.G."/>
            <person name="Walton J.D."/>
            <person name="Blanchette R.A."/>
            <person name="Henrissat B."/>
            <person name="Martin F."/>
            <person name="Cullen D."/>
            <person name="Hibbett D.S."/>
            <person name="Grigoriev I.V."/>
        </authorList>
    </citation>
    <scope>NUCLEOTIDE SEQUENCE [LARGE SCALE GENOMIC DNA]</scope>
    <source>
        <strain evidence="3">MUCL 33604</strain>
    </source>
</reference>
<dbReference type="HOGENOM" id="CLU_013928_0_0_1"/>
<accession>A0A067PQ79</accession>
<evidence type="ECO:0000256" key="1">
    <source>
        <dbReference type="SAM" id="MobiDB-lite"/>
    </source>
</evidence>
<feature type="region of interest" description="Disordered" evidence="1">
    <location>
        <begin position="397"/>
        <end position="433"/>
    </location>
</feature>
<feature type="compositionally biased region" description="Low complexity" evidence="1">
    <location>
        <begin position="283"/>
        <end position="298"/>
    </location>
</feature>
<dbReference type="EMBL" id="KL197739">
    <property type="protein sequence ID" value="KDQ52481.1"/>
    <property type="molecule type" value="Genomic_DNA"/>
</dbReference>
<dbReference type="AlphaFoldDB" id="A0A067PQ79"/>
<dbReference type="OrthoDB" id="2534759at2759"/>
<sequence length="673" mass="74585">MSESPASTPMVLTPDSTGSSDTSTSGHKKTRRQPAYYPNLKSPSKPQKPFSRSAAKRESVMALGSIEHLQHYFTKTGLTPPSDPNTRSKKGLVPALGGLTTLRTDPATLPRPPSELPPTPAIPSPPRPSFPTFVKTYETDPYTLRLGVIDDLSSVSRAWNFDDTQPSHSDDRALLGVGSPPKGSTPSNFDVLGVLKNTTHLVRSVRNYLVSLPDDSIGRIRDEFRPRATPSKPIVKRQSSPGKGLDPLALIRRSALEVLAVLRELEESSRVPLSDEAYDVQSEHGSSSGTGSHSRGASPSAPFDELDRDDGDTSFAFSLVKVRGREESIPVWEDDSYDNMNDSTEEDGDRREHWDERLVLGGGWLYRQDIRLDDLVKEQEVVRKYLDTVDDVLFGGTKDGQRGWDRERAAERAKGRRASSGDTEARESIDGSRRVSNRRVVSTGLLDSMKDMVVTEEPEEMETLGEEGEESFEDEDLPLWARRSSFPGDPLGRVHAFLSATLPPDLVAALPPSATDRIAFLQALSSGQLLCVAYNTAVRQSRKPWGFINKPEIHDLITMESSAGPDEKDDKTKTGWTYRRLDNLRLWSGGLKIRYMLPIVILPKPPTPLNVPQSHQTPLTSPSASTYRFPPIDPPFEFNTRTVAMKDEGWEGMLETSVINWTMAVAEERRGER</sequence>
<feature type="compositionally biased region" description="Basic and acidic residues" evidence="1">
    <location>
        <begin position="423"/>
        <end position="433"/>
    </location>
</feature>
<feature type="compositionally biased region" description="Pro residues" evidence="1">
    <location>
        <begin position="109"/>
        <end position="129"/>
    </location>
</feature>
<proteinExistence type="predicted"/>
<dbReference type="PANTHER" id="PTHR38702">
    <property type="entry name" value="CALPONIN-HOMOLOGY (CH) DOMAIN-CONTAINING PROTEIN"/>
    <property type="match status" value="1"/>
</dbReference>
<feature type="region of interest" description="Disordered" evidence="1">
    <location>
        <begin position="100"/>
        <end position="129"/>
    </location>
</feature>